<proteinExistence type="predicted"/>
<dbReference type="AlphaFoldDB" id="A0A4P9WR92"/>
<feature type="region of interest" description="Disordered" evidence="2">
    <location>
        <begin position="164"/>
        <end position="188"/>
    </location>
</feature>
<evidence type="ECO:0000256" key="1">
    <source>
        <dbReference type="SAM" id="Coils"/>
    </source>
</evidence>
<name>A0A4P9WR92_9FUNG</name>
<gene>
    <name evidence="3" type="ORF">BDK51DRAFT_44582</name>
</gene>
<keyword evidence="4" id="KW-1185">Reference proteome</keyword>
<feature type="coiled-coil region" evidence="1">
    <location>
        <begin position="589"/>
        <end position="634"/>
    </location>
</feature>
<dbReference type="Proteomes" id="UP000269721">
    <property type="component" value="Unassembled WGS sequence"/>
</dbReference>
<sequence length="687" mass="74321">MRGSYGRAGDGGVVRVGVKADATEEPTGISTELHPCCPSMPDLYRITHLIIRAPIRVPDNRRPSQRVRTLPRKIHRADIKLQAFEPGHHVCAMPEVVPGELQRWRAEEVADVWVHRAPNAVERDEAMIHRAVFLGAGVFGVLEPQKSIQRHSSAQYSAEVGALDTHDGKHSEGGSGKVSDEHSSPSIPLKTTDAQMLQTFVSFKAGDVCFRGNVHRCAPVPHLSLKEGAFVPEEPALKRRCDAKVTPIVSRSSRFWTVLLNVNLESPAPGKLSPMASSVPNHTIIQMESSADPTLPPLPSPTDTFPVRTSLSTSISLPTFSAVERDNEVHVVIDAIPKLPDDVSRIRISVDPRLGRRDMASVAAGASLGGRSRSEGTGNVLYVRGEASRVQQVLEAIKNACLKKNYSIPDVSDCGDDKFPIRGTLVLVTTRSPGACGSEAGSGDMEYAFDLTQEDEGLSTVREALIDIAGPLAGTIAGSLMTTYGDTTTKGFAPLAQGGLTAVAQSIKVAWKFVHKKARSKSAPAPSAPRGRKGEQPPPYSIIPPYQRAQELPSEKAEKELAHFRPSASATALEIAKINFEAVKLFTAVKQAEEAAKKAKMAAKEAKEAREEAAKKAKMAAKEAKEAMMRQNRTRAMLIASALGGRYEIAASRLFRAAPSDIEIFLGLTEGVRKDWIDTMERCELRS</sequence>
<protein>
    <submittedName>
        <fullName evidence="3">Uncharacterized protein</fullName>
    </submittedName>
</protein>
<evidence type="ECO:0000313" key="4">
    <source>
        <dbReference type="Proteomes" id="UP000269721"/>
    </source>
</evidence>
<evidence type="ECO:0000313" key="3">
    <source>
        <dbReference type="EMBL" id="RKO93760.1"/>
    </source>
</evidence>
<keyword evidence="1" id="KW-0175">Coiled coil</keyword>
<feature type="compositionally biased region" description="Basic and acidic residues" evidence="2">
    <location>
        <begin position="164"/>
        <end position="183"/>
    </location>
</feature>
<evidence type="ECO:0000256" key="2">
    <source>
        <dbReference type="SAM" id="MobiDB-lite"/>
    </source>
</evidence>
<dbReference type="EMBL" id="KZ994124">
    <property type="protein sequence ID" value="RKO93760.1"/>
    <property type="molecule type" value="Genomic_DNA"/>
</dbReference>
<feature type="region of interest" description="Disordered" evidence="2">
    <location>
        <begin position="520"/>
        <end position="545"/>
    </location>
</feature>
<reference evidence="4" key="1">
    <citation type="journal article" date="2018" name="Nat. Microbiol.">
        <title>Leveraging single-cell genomics to expand the fungal tree of life.</title>
        <authorList>
            <person name="Ahrendt S.R."/>
            <person name="Quandt C.A."/>
            <person name="Ciobanu D."/>
            <person name="Clum A."/>
            <person name="Salamov A."/>
            <person name="Andreopoulos B."/>
            <person name="Cheng J.F."/>
            <person name="Woyke T."/>
            <person name="Pelin A."/>
            <person name="Henrissat B."/>
            <person name="Reynolds N.K."/>
            <person name="Benny G.L."/>
            <person name="Smith M.E."/>
            <person name="James T.Y."/>
            <person name="Grigoriev I.V."/>
        </authorList>
    </citation>
    <scope>NUCLEOTIDE SEQUENCE [LARGE SCALE GENOMIC DNA]</scope>
</reference>
<accession>A0A4P9WR92</accession>
<organism evidence="3 4">
    <name type="scientific">Blyttiomyces helicus</name>
    <dbReference type="NCBI Taxonomy" id="388810"/>
    <lineage>
        <taxon>Eukaryota</taxon>
        <taxon>Fungi</taxon>
        <taxon>Fungi incertae sedis</taxon>
        <taxon>Chytridiomycota</taxon>
        <taxon>Chytridiomycota incertae sedis</taxon>
        <taxon>Chytridiomycetes</taxon>
        <taxon>Chytridiomycetes incertae sedis</taxon>
        <taxon>Blyttiomyces</taxon>
    </lineage>
</organism>